<dbReference type="Pfam" id="PF00412">
    <property type="entry name" value="LIM"/>
    <property type="match status" value="1"/>
</dbReference>
<dbReference type="PROSITE" id="PS50023">
    <property type="entry name" value="LIM_DOMAIN_2"/>
    <property type="match status" value="1"/>
</dbReference>
<protein>
    <recommendedName>
        <fullName evidence="7">LIM zinc-binding domain-containing protein</fullName>
    </recommendedName>
</protein>
<dbReference type="PROSITE" id="PS00478">
    <property type="entry name" value="LIM_DOMAIN_1"/>
    <property type="match status" value="1"/>
</dbReference>
<dbReference type="SMART" id="SM00132">
    <property type="entry name" value="LIM"/>
    <property type="match status" value="1"/>
</dbReference>
<dbReference type="EMBL" id="LR901587">
    <property type="protein sequence ID" value="CAD7248934.1"/>
    <property type="molecule type" value="Genomic_DNA"/>
</dbReference>
<organism evidence="8">
    <name type="scientific">Darwinula stevensoni</name>
    <dbReference type="NCBI Taxonomy" id="69355"/>
    <lineage>
        <taxon>Eukaryota</taxon>
        <taxon>Metazoa</taxon>
        <taxon>Ecdysozoa</taxon>
        <taxon>Arthropoda</taxon>
        <taxon>Crustacea</taxon>
        <taxon>Oligostraca</taxon>
        <taxon>Ostracoda</taxon>
        <taxon>Podocopa</taxon>
        <taxon>Podocopida</taxon>
        <taxon>Darwinulocopina</taxon>
        <taxon>Darwinuloidea</taxon>
        <taxon>Darwinulidae</taxon>
        <taxon>Darwinula</taxon>
    </lineage>
</organism>
<dbReference type="InterPro" id="IPR050945">
    <property type="entry name" value="LMO_RBTN_TF"/>
</dbReference>
<dbReference type="OrthoDB" id="6374234at2759"/>
<evidence type="ECO:0000256" key="1">
    <source>
        <dbReference type="ARBA" id="ARBA00022723"/>
    </source>
</evidence>
<evidence type="ECO:0000256" key="3">
    <source>
        <dbReference type="ARBA" id="ARBA00022833"/>
    </source>
</evidence>
<feature type="domain" description="LIM zinc-binding" evidence="7">
    <location>
        <begin position="9"/>
        <end position="72"/>
    </location>
</feature>
<dbReference type="Proteomes" id="UP000677054">
    <property type="component" value="Unassembled WGS sequence"/>
</dbReference>
<keyword evidence="4 5" id="KW-0440">LIM domain</keyword>
<dbReference type="EMBL" id="CAJPEV010002070">
    <property type="protein sequence ID" value="CAG0895518.1"/>
    <property type="molecule type" value="Genomic_DNA"/>
</dbReference>
<dbReference type="PANTHER" id="PTHR45787:SF13">
    <property type="entry name" value="LD11652P"/>
    <property type="match status" value="1"/>
</dbReference>
<sequence length="97" mass="9876">MCALFGSSGLCGSCGQTIPASEFVMRSGCGGVYHLKCFACSKCGSPLVTGDRYALVNGSLLCEQDSLKVRGSPGASGPGGTGATRKGKVGRPRRSRD</sequence>
<evidence type="ECO:0000256" key="6">
    <source>
        <dbReference type="SAM" id="MobiDB-lite"/>
    </source>
</evidence>
<accession>A0A7R8XE77</accession>
<keyword evidence="2" id="KW-0677">Repeat</keyword>
<evidence type="ECO:0000313" key="8">
    <source>
        <dbReference type="EMBL" id="CAD7248934.1"/>
    </source>
</evidence>
<feature type="compositionally biased region" description="Basic residues" evidence="6">
    <location>
        <begin position="85"/>
        <end position="97"/>
    </location>
</feature>
<evidence type="ECO:0000256" key="5">
    <source>
        <dbReference type="PROSITE-ProRule" id="PRU00125"/>
    </source>
</evidence>
<keyword evidence="9" id="KW-1185">Reference proteome</keyword>
<dbReference type="InterPro" id="IPR001781">
    <property type="entry name" value="Znf_LIM"/>
</dbReference>
<keyword evidence="1 5" id="KW-0479">Metal-binding</keyword>
<evidence type="ECO:0000259" key="7">
    <source>
        <dbReference type="PROSITE" id="PS50023"/>
    </source>
</evidence>
<gene>
    <name evidence="8" type="ORF">DSTB1V02_LOCUS8740</name>
</gene>
<dbReference type="AlphaFoldDB" id="A0A7R8XE77"/>
<dbReference type="GO" id="GO:0046872">
    <property type="term" value="F:metal ion binding"/>
    <property type="evidence" value="ECO:0007669"/>
    <property type="project" value="UniProtKB-KW"/>
</dbReference>
<evidence type="ECO:0000313" key="9">
    <source>
        <dbReference type="Proteomes" id="UP000677054"/>
    </source>
</evidence>
<reference evidence="8" key="1">
    <citation type="submission" date="2020-11" db="EMBL/GenBank/DDBJ databases">
        <authorList>
            <person name="Tran Van P."/>
        </authorList>
    </citation>
    <scope>NUCLEOTIDE SEQUENCE</scope>
</reference>
<dbReference type="SUPFAM" id="SSF57716">
    <property type="entry name" value="Glucocorticoid receptor-like (DNA-binding domain)"/>
    <property type="match status" value="2"/>
</dbReference>
<dbReference type="PANTHER" id="PTHR45787">
    <property type="entry name" value="LD11652P"/>
    <property type="match status" value="1"/>
</dbReference>
<keyword evidence="3 5" id="KW-0862">Zinc</keyword>
<evidence type="ECO:0000256" key="2">
    <source>
        <dbReference type="ARBA" id="ARBA00022737"/>
    </source>
</evidence>
<evidence type="ECO:0000256" key="4">
    <source>
        <dbReference type="ARBA" id="ARBA00023038"/>
    </source>
</evidence>
<dbReference type="Gene3D" id="2.10.110.10">
    <property type="entry name" value="Cysteine Rich Protein"/>
    <property type="match status" value="1"/>
</dbReference>
<feature type="region of interest" description="Disordered" evidence="6">
    <location>
        <begin position="68"/>
        <end position="97"/>
    </location>
</feature>
<proteinExistence type="predicted"/>
<name>A0A7R8XE77_9CRUS</name>